<evidence type="ECO:0000313" key="3">
    <source>
        <dbReference type="Proteomes" id="UP000642993"/>
    </source>
</evidence>
<sequence>MTEQPVRPTVVTAAYWLWFAGSAVLLLMGLAWLFVDIETLRSEQPELQDPGRLRDLLRMFGGIALAAGVFIAYVAGRVRKGEPRFRRALVAFSIMIILYQAATFPLAGMFALLVIVPLAAACYLVYRPSARTWFPE</sequence>
<name>A0A927JAW7_9ACTN</name>
<dbReference type="RefSeq" id="WP_192038372.1">
    <property type="nucleotide sequence ID" value="NZ_JACYWE010000002.1"/>
</dbReference>
<evidence type="ECO:0000313" key="2">
    <source>
        <dbReference type="EMBL" id="MBD8505928.1"/>
    </source>
</evidence>
<keyword evidence="3" id="KW-1185">Reference proteome</keyword>
<proteinExistence type="predicted"/>
<dbReference type="EMBL" id="JACYWE010000002">
    <property type="protein sequence ID" value="MBD8505928.1"/>
    <property type="molecule type" value="Genomic_DNA"/>
</dbReference>
<keyword evidence="1" id="KW-0472">Membrane</keyword>
<keyword evidence="1" id="KW-0812">Transmembrane</keyword>
<feature type="transmembrane region" description="Helical" evidence="1">
    <location>
        <begin position="56"/>
        <end position="76"/>
    </location>
</feature>
<reference evidence="2" key="1">
    <citation type="submission" date="2020-09" db="EMBL/GenBank/DDBJ databases">
        <title>Hoyosella lacisalsi sp. nov., a halotolerant actinobacterium isolated from soil of Lake Gudzhirganskoe.</title>
        <authorList>
            <person name="Yang Q."/>
            <person name="Guo P.Y."/>
            <person name="Liu S.W."/>
            <person name="Li F.N."/>
            <person name="Sun C.H."/>
        </authorList>
    </citation>
    <scope>NUCLEOTIDE SEQUENCE</scope>
    <source>
        <strain evidence="2">G463</strain>
    </source>
</reference>
<feature type="transmembrane region" description="Helical" evidence="1">
    <location>
        <begin position="15"/>
        <end position="35"/>
    </location>
</feature>
<evidence type="ECO:0000256" key="1">
    <source>
        <dbReference type="SAM" id="Phobius"/>
    </source>
</evidence>
<protein>
    <submittedName>
        <fullName evidence="2">Uncharacterized protein</fullName>
    </submittedName>
</protein>
<organism evidence="2 3">
    <name type="scientific">Lolliginicoccus lacisalsi</name>
    <dbReference type="NCBI Taxonomy" id="2742202"/>
    <lineage>
        <taxon>Bacteria</taxon>
        <taxon>Bacillati</taxon>
        <taxon>Actinomycetota</taxon>
        <taxon>Actinomycetes</taxon>
        <taxon>Mycobacteriales</taxon>
        <taxon>Hoyosellaceae</taxon>
        <taxon>Lolliginicoccus</taxon>
    </lineage>
</organism>
<feature type="transmembrane region" description="Helical" evidence="1">
    <location>
        <begin position="96"/>
        <end position="126"/>
    </location>
</feature>
<keyword evidence="1" id="KW-1133">Transmembrane helix</keyword>
<dbReference type="Proteomes" id="UP000642993">
    <property type="component" value="Unassembled WGS sequence"/>
</dbReference>
<accession>A0A927JAW7</accession>
<gene>
    <name evidence="2" type="ORF">HT102_05460</name>
</gene>
<dbReference type="AlphaFoldDB" id="A0A927JAW7"/>
<comment type="caution">
    <text evidence="2">The sequence shown here is derived from an EMBL/GenBank/DDBJ whole genome shotgun (WGS) entry which is preliminary data.</text>
</comment>